<keyword evidence="7 9" id="KW-0175">Coiled coil</keyword>
<keyword evidence="5" id="KW-0493">Microtubule</keyword>
<feature type="compositionally biased region" description="Polar residues" evidence="10">
    <location>
        <begin position="200"/>
        <end position="223"/>
    </location>
</feature>
<gene>
    <name evidence="11" type="ORF">CCH79_00020234</name>
</gene>
<dbReference type="GO" id="GO:0005879">
    <property type="term" value="C:axonemal microtubule"/>
    <property type="evidence" value="ECO:0007669"/>
    <property type="project" value="TreeGrafter"/>
</dbReference>
<comment type="similarity">
    <text evidence="2">Belongs to the CEP162 family.</text>
</comment>
<evidence type="ECO:0000256" key="4">
    <source>
        <dbReference type="ARBA" id="ARBA00022490"/>
    </source>
</evidence>
<feature type="compositionally biased region" description="Basic and acidic residues" evidence="10">
    <location>
        <begin position="334"/>
        <end position="345"/>
    </location>
</feature>
<dbReference type="GO" id="GO:0034451">
    <property type="term" value="C:centriolar satellite"/>
    <property type="evidence" value="ECO:0007669"/>
    <property type="project" value="TreeGrafter"/>
</dbReference>
<feature type="compositionally biased region" description="Basic and acidic residues" evidence="10">
    <location>
        <begin position="182"/>
        <end position="197"/>
    </location>
</feature>
<feature type="region of interest" description="Disordered" evidence="10">
    <location>
        <begin position="182"/>
        <end position="283"/>
    </location>
</feature>
<dbReference type="GO" id="GO:0005654">
    <property type="term" value="C:nucleoplasm"/>
    <property type="evidence" value="ECO:0007669"/>
    <property type="project" value="TreeGrafter"/>
</dbReference>
<organism evidence="11 12">
    <name type="scientific">Gambusia affinis</name>
    <name type="common">Western mosquitofish</name>
    <name type="synonym">Heterandria affinis</name>
    <dbReference type="NCBI Taxonomy" id="33528"/>
    <lineage>
        <taxon>Eukaryota</taxon>
        <taxon>Metazoa</taxon>
        <taxon>Chordata</taxon>
        <taxon>Craniata</taxon>
        <taxon>Vertebrata</taxon>
        <taxon>Euteleostomi</taxon>
        <taxon>Actinopterygii</taxon>
        <taxon>Neopterygii</taxon>
        <taxon>Teleostei</taxon>
        <taxon>Neoteleostei</taxon>
        <taxon>Acanthomorphata</taxon>
        <taxon>Ovalentaria</taxon>
        <taxon>Atherinomorphae</taxon>
        <taxon>Cyprinodontiformes</taxon>
        <taxon>Poeciliidae</taxon>
        <taxon>Poeciliinae</taxon>
        <taxon>Gambusia</taxon>
    </lineage>
</organism>
<reference evidence="11 12" key="1">
    <citation type="journal article" date="2018" name="G3 (Bethesda)">
        <title>A High-Quality Reference Genome for the Invasive Mosquitofish Gambusia affinis Using a Chicago Library.</title>
        <authorList>
            <person name="Hoffberg S.L."/>
            <person name="Troendle N.J."/>
            <person name="Glenn T.C."/>
            <person name="Mahmud O."/>
            <person name="Louha S."/>
            <person name="Chalopin D."/>
            <person name="Bennetzen J.L."/>
            <person name="Mauricio R."/>
        </authorList>
    </citation>
    <scope>NUCLEOTIDE SEQUENCE [LARGE SCALE GENOMIC DNA]</scope>
    <source>
        <strain evidence="11">NE01/NJP1002.9</strain>
        <tissue evidence="11">Muscle</tissue>
    </source>
</reference>
<feature type="coiled-coil region" evidence="9">
    <location>
        <begin position="422"/>
        <end position="466"/>
    </location>
</feature>
<dbReference type="PANTHER" id="PTHR34031">
    <property type="entry name" value="CENTROSOMAL PROTEIN OF 162 KDA"/>
    <property type="match status" value="1"/>
</dbReference>
<keyword evidence="6" id="KW-0970">Cilium biogenesis/degradation</keyword>
<comment type="subcellular location">
    <subcellularLocation>
        <location evidence="1">Cytoplasm</location>
        <location evidence="1">Cytoskeleton</location>
        <location evidence="1">Microtubule organizing center</location>
        <location evidence="1">Centrosome</location>
        <location evidence="1">Centriole</location>
    </subcellularLocation>
</comment>
<feature type="coiled-coil region" evidence="9">
    <location>
        <begin position="1080"/>
        <end position="1143"/>
    </location>
</feature>
<feature type="coiled-coil region" evidence="9">
    <location>
        <begin position="796"/>
        <end position="823"/>
    </location>
</feature>
<keyword evidence="12" id="KW-1185">Reference proteome</keyword>
<evidence type="ECO:0000313" key="12">
    <source>
        <dbReference type="Proteomes" id="UP000250572"/>
    </source>
</evidence>
<evidence type="ECO:0000256" key="9">
    <source>
        <dbReference type="SAM" id="Coils"/>
    </source>
</evidence>
<comment type="caution">
    <text evidence="11">The sequence shown here is derived from an EMBL/GenBank/DDBJ whole genome shotgun (WGS) entry which is preliminary data.</text>
</comment>
<feature type="compositionally biased region" description="Low complexity" evidence="10">
    <location>
        <begin position="105"/>
        <end position="122"/>
    </location>
</feature>
<feature type="compositionally biased region" description="Basic and acidic residues" evidence="10">
    <location>
        <begin position="944"/>
        <end position="954"/>
    </location>
</feature>
<dbReference type="PANTHER" id="PTHR34031:SF1">
    <property type="entry name" value="CENTROSOMAL PROTEIN OF 162 KDA"/>
    <property type="match status" value="1"/>
</dbReference>
<evidence type="ECO:0000256" key="5">
    <source>
        <dbReference type="ARBA" id="ARBA00022701"/>
    </source>
</evidence>
<evidence type="ECO:0000256" key="7">
    <source>
        <dbReference type="ARBA" id="ARBA00023054"/>
    </source>
</evidence>
<feature type="compositionally biased region" description="Low complexity" evidence="10">
    <location>
        <begin position="346"/>
        <end position="358"/>
    </location>
</feature>
<feature type="region of interest" description="Disordered" evidence="10">
    <location>
        <begin position="899"/>
        <end position="918"/>
    </location>
</feature>
<dbReference type="GO" id="GO:0060271">
    <property type="term" value="P:cilium assembly"/>
    <property type="evidence" value="ECO:0007669"/>
    <property type="project" value="TreeGrafter"/>
</dbReference>
<evidence type="ECO:0000256" key="8">
    <source>
        <dbReference type="ARBA" id="ARBA00023212"/>
    </source>
</evidence>
<evidence type="ECO:0000313" key="11">
    <source>
        <dbReference type="EMBL" id="PWA29852.1"/>
    </source>
</evidence>
<feature type="region of interest" description="Disordered" evidence="10">
    <location>
        <begin position="327"/>
        <end position="375"/>
    </location>
</feature>
<feature type="region of interest" description="Disordered" evidence="10">
    <location>
        <begin position="727"/>
        <end position="748"/>
    </location>
</feature>
<feature type="region of interest" description="Disordered" evidence="10">
    <location>
        <begin position="943"/>
        <end position="984"/>
    </location>
</feature>
<name>A0A315W3L0_GAMAF</name>
<sequence>MSYRQTKEELDAEFEKFLKQARLHGRAHRAPPPGLALEWGHESSKTLGGNKSAMGLDTLEEEEEKARFFAQIEAGASSAIDYSKMNRELDSSRSTFATELRKENGPAVEPSAAAEVVGESSAHSGFPQCSEDFEDEDGRKESQTKNLKLSPALARGQLYAQSGGSEVKALQEAYRQIHSVEGCDGHRSLPLEDEGKTDWPVSTPSLPQHAQQSLQPFSTNDSDLPTEEELMRTIRAEDHTRGVTLQPVSQELRMFPRVTPSELDLEQPGQSHSRTTEPPDLDLTSSIRKEVERLMQEQNKHFPQTLSLTSKGSSVFRSCMLSERKLPLTPSRGRFGDSKAAEKISKAAPPKAPPSINKSTKKQEQDSGGAAESGVRVSSDLVVSIQSLVAVLEQQIHTSSLHHAAPQDCSCTPPQVADSSVIEALRAQLVHKEKELQMMKHDAEEVNSLRQQNYLLQSKLRSAEEASQRRWLEAADPGKEDKIQLITKELKEQEMLIKGYQQVRNQPRTTWEELVNDLKRAGTTVVKVIVGNTLTCHGLKSCMARKENEKLYVEMKAEQSRSKAIQDAMFNENQGLLSQLAVTREQLRRSSRPVSNLCAMDHTKRISDMLAQINTHQVSNQNEARLCEENSRLEQEKQSLQVELQLMKEEQQLAKVQGFSISGGDEMSELQGLQQQHREEMAALKNKLQWFAENQKLLDRDAARLKAATAEIFQLKEQVENLKREVGKRSTNMQRKARDRPADTKRMQDLQRQVKELEQILRSRNPNSLPALIYAAASAAGREATSSGTHPPSTVNVLLERRIQRLESELESHDQEAKRTLRAIEQQFHQIKLRYEQQICELEQQLAQRQLPVAAATVAEAGTDAWMSKCLVLEEELRQVQDRHQQKDKRLQDQIESLQQQLKHKAQPSPGRHQRQTEAALGGRIKWLNQELATKNRTIQELSRTVERLQREPRNMMSMPRQRSESRAQESAAAADSSTQAERFPAAQYEKTYQPSVFTGSQVPELQQENKALSRCMEVLQLQSEQKKEELKANAVQSKEELCRLKNEFAEQLSCVKAEHLRVLDHLQATHALEHSSSKVAELSNKLNSQEIAMKHQQQQQLKKLQECKEALSISRHREEALQKQLTRLLQELKKAKEAQRSEVKLLCSLERKIISMELRHEHREKELQQVIAETFQMSTADLQSEVERWRRLARDKSRELDAFRSELDSILDILRYLQKHGAVLPALDPGCTARTFSPSYHIEVCDITKWAEAECTLWTTDGDIFTWEIRNFVRNTPQKQVSMTTQWEVRGQVWCKMFPAHPHNTFGPYPL</sequence>
<feature type="region of interest" description="Disordered" evidence="10">
    <location>
        <begin position="24"/>
        <end position="52"/>
    </location>
</feature>
<keyword evidence="8" id="KW-0206">Cytoskeleton</keyword>
<dbReference type="Proteomes" id="UP000250572">
    <property type="component" value="Unassembled WGS sequence"/>
</dbReference>
<feature type="compositionally biased region" description="Basic and acidic residues" evidence="10">
    <location>
        <begin position="739"/>
        <end position="748"/>
    </location>
</feature>
<dbReference type="EMBL" id="NHOQ01000528">
    <property type="protein sequence ID" value="PWA29852.1"/>
    <property type="molecule type" value="Genomic_DNA"/>
</dbReference>
<keyword evidence="4" id="KW-0963">Cytoplasm</keyword>
<evidence type="ECO:0000256" key="1">
    <source>
        <dbReference type="ARBA" id="ARBA00004114"/>
    </source>
</evidence>
<feature type="compositionally biased region" description="Basic and acidic residues" evidence="10">
    <location>
        <begin position="229"/>
        <end position="241"/>
    </location>
</feature>
<feature type="compositionally biased region" description="Low complexity" evidence="10">
    <location>
        <begin position="969"/>
        <end position="983"/>
    </location>
</feature>
<evidence type="ECO:0000256" key="6">
    <source>
        <dbReference type="ARBA" id="ARBA00022794"/>
    </source>
</evidence>
<evidence type="ECO:0000256" key="3">
    <source>
        <dbReference type="ARBA" id="ARBA00021406"/>
    </source>
</evidence>
<evidence type="ECO:0000256" key="10">
    <source>
        <dbReference type="SAM" id="MobiDB-lite"/>
    </source>
</evidence>
<dbReference type="STRING" id="33528.ENSGAFP00000009362"/>
<feature type="non-terminal residue" evidence="11">
    <location>
        <position position="1312"/>
    </location>
</feature>
<dbReference type="GO" id="GO:0005814">
    <property type="term" value="C:centriole"/>
    <property type="evidence" value="ECO:0007669"/>
    <property type="project" value="UniProtKB-SubCell"/>
</dbReference>
<accession>A0A315W3L0</accession>
<proteinExistence type="inferred from homology"/>
<feature type="region of interest" description="Disordered" evidence="10">
    <location>
        <begin position="91"/>
        <end position="151"/>
    </location>
</feature>
<evidence type="ECO:0000256" key="2">
    <source>
        <dbReference type="ARBA" id="ARBA00009485"/>
    </source>
</evidence>
<protein>
    <recommendedName>
        <fullName evidence="3">Centrosomal protein of 162 kDa</fullName>
    </recommendedName>
</protein>
<dbReference type="InterPro" id="IPR038774">
    <property type="entry name" value="CEP162-like"/>
</dbReference>